<dbReference type="EMBL" id="KZ820085">
    <property type="protein sequence ID" value="PWN49184.1"/>
    <property type="molecule type" value="Genomic_DNA"/>
</dbReference>
<name>A0ACD0NTN4_9BASI</name>
<sequence length="53" mass="5989">MVKKRSCGIEGYFACVERIWIFFSLFLSLPLSLSPSLPLSLSVSPPTFHFLLL</sequence>
<organism evidence="1 2">
    <name type="scientific">Violaceomyces palustris</name>
    <dbReference type="NCBI Taxonomy" id="1673888"/>
    <lineage>
        <taxon>Eukaryota</taxon>
        <taxon>Fungi</taxon>
        <taxon>Dikarya</taxon>
        <taxon>Basidiomycota</taxon>
        <taxon>Ustilaginomycotina</taxon>
        <taxon>Ustilaginomycetes</taxon>
        <taxon>Violaceomycetales</taxon>
        <taxon>Violaceomycetaceae</taxon>
        <taxon>Violaceomyces</taxon>
    </lineage>
</organism>
<protein>
    <submittedName>
        <fullName evidence="1">Uncharacterized protein</fullName>
    </submittedName>
</protein>
<accession>A0ACD0NTN4</accession>
<evidence type="ECO:0000313" key="1">
    <source>
        <dbReference type="EMBL" id="PWN49184.1"/>
    </source>
</evidence>
<dbReference type="Proteomes" id="UP000245626">
    <property type="component" value="Unassembled WGS sequence"/>
</dbReference>
<keyword evidence="2" id="KW-1185">Reference proteome</keyword>
<reference evidence="1 2" key="1">
    <citation type="journal article" date="2018" name="Mol. Biol. Evol.">
        <title>Broad Genomic Sampling Reveals a Smut Pathogenic Ancestry of the Fungal Clade Ustilaginomycotina.</title>
        <authorList>
            <person name="Kijpornyongpan T."/>
            <person name="Mondo S.J."/>
            <person name="Barry K."/>
            <person name="Sandor L."/>
            <person name="Lee J."/>
            <person name="Lipzen A."/>
            <person name="Pangilinan J."/>
            <person name="LaButti K."/>
            <person name="Hainaut M."/>
            <person name="Henrissat B."/>
            <person name="Grigoriev I.V."/>
            <person name="Spatafora J.W."/>
            <person name="Aime M.C."/>
        </authorList>
    </citation>
    <scope>NUCLEOTIDE SEQUENCE [LARGE SCALE GENOMIC DNA]</scope>
    <source>
        <strain evidence="1 2">SA 807</strain>
    </source>
</reference>
<gene>
    <name evidence="1" type="ORF">IE53DRAFT_159954</name>
</gene>
<evidence type="ECO:0000313" key="2">
    <source>
        <dbReference type="Proteomes" id="UP000245626"/>
    </source>
</evidence>
<proteinExistence type="predicted"/>